<dbReference type="Pfam" id="PF02311">
    <property type="entry name" value="AraC_binding"/>
    <property type="match status" value="1"/>
</dbReference>
<name>A0A9Q2XNM0_9PSED</name>
<dbReference type="InterPro" id="IPR003313">
    <property type="entry name" value="AraC-bd"/>
</dbReference>
<dbReference type="EMBL" id="JAHTBI010000132">
    <property type="protein sequence ID" value="MBV6290371.1"/>
    <property type="molecule type" value="Genomic_DNA"/>
</dbReference>
<dbReference type="Proteomes" id="UP001106592">
    <property type="component" value="Unassembled WGS sequence"/>
</dbReference>
<accession>A0A9Q2XNM0</accession>
<proteinExistence type="predicted"/>
<evidence type="ECO:0000259" key="5">
    <source>
        <dbReference type="PROSITE" id="PS01124"/>
    </source>
</evidence>
<reference evidence="6" key="2">
    <citation type="journal article" date="2023" name="Plant Pathol.">
        <title>Dismantling and reorganizing Pseudomonas marginalis sensu#lato.</title>
        <authorList>
            <person name="Sawada H."/>
            <person name="Fujikawa T."/>
            <person name="Satou M."/>
        </authorList>
    </citation>
    <scope>NUCLEOTIDE SEQUENCE</scope>
    <source>
        <strain evidence="6">MAFF 301350</strain>
    </source>
</reference>
<keyword evidence="2" id="KW-0805">Transcription regulation</keyword>
<dbReference type="PROSITE" id="PS00041">
    <property type="entry name" value="HTH_ARAC_FAMILY_1"/>
    <property type="match status" value="1"/>
</dbReference>
<feature type="domain" description="HTH araC/xylS-type" evidence="5">
    <location>
        <begin position="165"/>
        <end position="262"/>
    </location>
</feature>
<reference evidence="6" key="1">
    <citation type="journal article" date="2022" name="Int. J. Syst. Evol. Microbiol.">
        <title>Pseudomonas aegrilactucae sp. nov. and Pseudomonas morbosilactucae sp. nov., pathogens causing bacterial rot of lettuce in Japan.</title>
        <authorList>
            <person name="Sawada H."/>
            <person name="Fujikawa T."/>
            <person name="Satou M."/>
        </authorList>
    </citation>
    <scope>NUCLEOTIDE SEQUENCE</scope>
    <source>
        <strain evidence="6">MAFF 301350</strain>
    </source>
</reference>
<keyword evidence="7" id="KW-1185">Reference proteome</keyword>
<protein>
    <submittedName>
        <fullName evidence="6">Helix-turn-helix transcriptional regulator</fullName>
    </submittedName>
</protein>
<dbReference type="AlphaFoldDB" id="A0A9Q2XNM0"/>
<evidence type="ECO:0000256" key="2">
    <source>
        <dbReference type="ARBA" id="ARBA00023015"/>
    </source>
</evidence>
<keyword evidence="4" id="KW-0804">Transcription</keyword>
<keyword evidence="1" id="KW-0678">Repressor</keyword>
<evidence type="ECO:0000256" key="4">
    <source>
        <dbReference type="ARBA" id="ARBA00023163"/>
    </source>
</evidence>
<dbReference type="Pfam" id="PF12833">
    <property type="entry name" value="HTH_18"/>
    <property type="match status" value="1"/>
</dbReference>
<dbReference type="GO" id="GO:0003700">
    <property type="term" value="F:DNA-binding transcription factor activity"/>
    <property type="evidence" value="ECO:0007669"/>
    <property type="project" value="InterPro"/>
</dbReference>
<gene>
    <name evidence="6" type="ORF">KUO17_25680</name>
</gene>
<dbReference type="CDD" id="cd06124">
    <property type="entry name" value="cupin_NimR-like_N"/>
    <property type="match status" value="1"/>
</dbReference>
<comment type="caution">
    <text evidence="6">The sequence shown here is derived from an EMBL/GenBank/DDBJ whole genome shotgun (WGS) entry which is preliminary data.</text>
</comment>
<evidence type="ECO:0000313" key="7">
    <source>
        <dbReference type="Proteomes" id="UP001106592"/>
    </source>
</evidence>
<evidence type="ECO:0000256" key="1">
    <source>
        <dbReference type="ARBA" id="ARBA00022491"/>
    </source>
</evidence>
<dbReference type="PANTHER" id="PTHR11019:SF159">
    <property type="entry name" value="TRANSCRIPTIONAL REGULATOR-RELATED"/>
    <property type="match status" value="1"/>
</dbReference>
<evidence type="ECO:0000256" key="3">
    <source>
        <dbReference type="ARBA" id="ARBA00023125"/>
    </source>
</evidence>
<dbReference type="GO" id="GO:0043565">
    <property type="term" value="F:sequence-specific DNA binding"/>
    <property type="evidence" value="ECO:0007669"/>
    <property type="project" value="InterPro"/>
</dbReference>
<sequence length="272" mass="29905">MHGRCRHATITAHPPSTHAMQPILTLAENYPHGERIAPHCHTRAQLIHALSGVITVNSTQGCWVVPPGRGVWVPATVEHDLRFAGQVRMRTLFVAPHARPDLPHSCRVIDVPPLLRQLIISAMDIPADYPAGGRDERVMQLILDEIRVLPILALYVPLPVDPQLAALCQALRDDPASAWSLQRAADHSGLNARTLTRAFQRETGLSFIQWLRRLRLLSSLDSLAAGHSILNVALDLGYDSPSAFSAMFRRTLGVSPSAYFGKTPAYGQPELD</sequence>
<dbReference type="SMART" id="SM00342">
    <property type="entry name" value="HTH_ARAC"/>
    <property type="match status" value="1"/>
</dbReference>
<dbReference type="PROSITE" id="PS01124">
    <property type="entry name" value="HTH_ARAC_FAMILY_2"/>
    <property type="match status" value="1"/>
</dbReference>
<dbReference type="PANTHER" id="PTHR11019">
    <property type="entry name" value="HTH-TYPE TRANSCRIPTIONAL REGULATOR NIMR"/>
    <property type="match status" value="1"/>
</dbReference>
<dbReference type="InterPro" id="IPR018060">
    <property type="entry name" value="HTH_AraC"/>
</dbReference>
<dbReference type="FunFam" id="1.10.10.60:FF:000132">
    <property type="entry name" value="AraC family transcriptional regulator"/>
    <property type="match status" value="1"/>
</dbReference>
<keyword evidence="3" id="KW-0238">DNA-binding</keyword>
<evidence type="ECO:0000313" key="6">
    <source>
        <dbReference type="EMBL" id="MBV6290371.1"/>
    </source>
</evidence>
<organism evidence="6 7">
    <name type="scientific">Pseudomonas aegrilactucae</name>
    <dbReference type="NCBI Taxonomy" id="2854028"/>
    <lineage>
        <taxon>Bacteria</taxon>
        <taxon>Pseudomonadati</taxon>
        <taxon>Pseudomonadota</taxon>
        <taxon>Gammaproteobacteria</taxon>
        <taxon>Pseudomonadales</taxon>
        <taxon>Pseudomonadaceae</taxon>
        <taxon>Pseudomonas</taxon>
    </lineage>
</organism>
<dbReference type="InterPro" id="IPR018062">
    <property type="entry name" value="HTH_AraC-typ_CS"/>
</dbReference>